<dbReference type="InParanoid" id="E0VMM7"/>
<keyword evidence="2" id="KW-0547">Nucleotide-binding</keyword>
<evidence type="ECO:0000259" key="6">
    <source>
        <dbReference type="Pfam" id="PF00586"/>
    </source>
</evidence>
<dbReference type="SUPFAM" id="SSF56042">
    <property type="entry name" value="PurM C-terminal domain-like"/>
    <property type="match status" value="1"/>
</dbReference>
<evidence type="ECO:0000313" key="10">
    <source>
        <dbReference type="Proteomes" id="UP000009046"/>
    </source>
</evidence>
<dbReference type="OrthoDB" id="409395at2759"/>
<dbReference type="SUPFAM" id="SSF55326">
    <property type="entry name" value="PurM N-terminal domain-like"/>
    <property type="match status" value="1"/>
</dbReference>
<dbReference type="InterPro" id="IPR016188">
    <property type="entry name" value="PurM-like_N"/>
</dbReference>
<keyword evidence="3 8" id="KW-0418">Kinase</keyword>
<dbReference type="InterPro" id="IPR010918">
    <property type="entry name" value="PurM-like_C_dom"/>
</dbReference>
<dbReference type="PIRSF" id="PIRSF036407">
    <property type="entry name" value="Selenphspht_syn"/>
    <property type="match status" value="1"/>
</dbReference>
<dbReference type="EMBL" id="DS235317">
    <property type="protein sequence ID" value="EEB14633.1"/>
    <property type="molecule type" value="Genomic_DNA"/>
</dbReference>
<reference evidence="9" key="3">
    <citation type="submission" date="2021-02" db="UniProtKB">
        <authorList>
            <consortium name="EnsemblMetazoa"/>
        </authorList>
    </citation>
    <scope>IDENTIFICATION</scope>
    <source>
        <strain evidence="9">USDA</strain>
    </source>
</reference>
<dbReference type="Pfam" id="PF00586">
    <property type="entry name" value="AIRS"/>
    <property type="match status" value="1"/>
</dbReference>
<dbReference type="Gene3D" id="3.30.1330.10">
    <property type="entry name" value="PurM-like, N-terminal domain"/>
    <property type="match status" value="1"/>
</dbReference>
<evidence type="ECO:0000313" key="8">
    <source>
        <dbReference type="EMBL" id="EEB14633.1"/>
    </source>
</evidence>
<dbReference type="GeneID" id="8235930"/>
<dbReference type="HOGENOM" id="CLU_032859_1_0_1"/>
<evidence type="ECO:0000256" key="4">
    <source>
        <dbReference type="ARBA" id="ARBA00022840"/>
    </source>
</evidence>
<keyword evidence="5" id="KW-0711">Selenium</keyword>
<feature type="domain" description="PurM-like N-terminal" evidence="6">
    <location>
        <begin position="59"/>
        <end position="164"/>
    </location>
</feature>
<keyword evidence="1 8" id="KW-0808">Transferase</keyword>
<dbReference type="InterPro" id="IPR036921">
    <property type="entry name" value="PurM-like_N_sf"/>
</dbReference>
<dbReference type="PANTHER" id="PTHR10256:SF0">
    <property type="entry name" value="INACTIVE SELENIDE, WATER DIKINASE-LIKE PROTEIN-RELATED"/>
    <property type="match status" value="1"/>
</dbReference>
<dbReference type="Proteomes" id="UP000009046">
    <property type="component" value="Unassembled WGS sequence"/>
</dbReference>
<proteinExistence type="predicted"/>
<dbReference type="GO" id="GO:0005524">
    <property type="term" value="F:ATP binding"/>
    <property type="evidence" value="ECO:0007669"/>
    <property type="project" value="UniProtKB-KW"/>
</dbReference>
<organism>
    <name type="scientific">Pediculus humanus subsp. corporis</name>
    <name type="common">Body louse</name>
    <dbReference type="NCBI Taxonomy" id="121224"/>
    <lineage>
        <taxon>Eukaryota</taxon>
        <taxon>Metazoa</taxon>
        <taxon>Ecdysozoa</taxon>
        <taxon>Arthropoda</taxon>
        <taxon>Hexapoda</taxon>
        <taxon>Insecta</taxon>
        <taxon>Pterygota</taxon>
        <taxon>Neoptera</taxon>
        <taxon>Paraneoptera</taxon>
        <taxon>Psocodea</taxon>
        <taxon>Troctomorpha</taxon>
        <taxon>Phthiraptera</taxon>
        <taxon>Anoplura</taxon>
        <taxon>Pediculidae</taxon>
        <taxon>Pediculus</taxon>
    </lineage>
</organism>
<dbReference type="InterPro" id="IPR004536">
    <property type="entry name" value="SPS/SelD"/>
</dbReference>
<dbReference type="Pfam" id="PF02769">
    <property type="entry name" value="AIRS_C"/>
    <property type="match status" value="1"/>
</dbReference>
<evidence type="ECO:0000256" key="2">
    <source>
        <dbReference type="ARBA" id="ARBA00022741"/>
    </source>
</evidence>
<dbReference type="VEuPathDB" id="VectorBase:PHUM315970"/>
<keyword evidence="10" id="KW-1185">Reference proteome</keyword>
<sequence length="366" mass="40405">MANLKRKEFNPVDYGLQPLFRCKVPQSILNNLLEEFQKNDGDKDDTGCNSSSKIGIGLDSAVIPIKDTKFFLLQTCDYFYPIVDDPFMMGRITCANVVSDLFAMGVVKIDSLQILLKNSTEMNKDEINVITPLIINGFKFAASEIGCKVHISTVIENPWCTIGGVATSVCLSNEFIMPTNAQVGDVIILTKALGTQIACSVHHWIDVPDKWSKIKDIIKKEELDKLLQQAINSMSRLNMVAANLMHKYDAHSCTDVTGFGILGHAQNLVKFQTNKNLKFIIDKLPVFQNANIIAKACNMSKLEKGISPETSGGLLITMNEENAKLFCKEIETIEKEKAWIVGRVVEGSGTAELSTAPEIIQAIINS</sequence>
<dbReference type="FunFam" id="3.90.650.10:FF:000010">
    <property type="entry name" value="Selenide, water dikinase"/>
    <property type="match status" value="1"/>
</dbReference>
<feature type="domain" description="PurM-like C-terminal" evidence="7">
    <location>
        <begin position="182"/>
        <end position="349"/>
    </location>
</feature>
<dbReference type="eggNOG" id="KOG3939">
    <property type="taxonomic scope" value="Eukaryota"/>
</dbReference>
<reference evidence="8" key="2">
    <citation type="submission" date="2007-04" db="EMBL/GenBank/DDBJ databases">
        <title>The genome of the human body louse.</title>
        <authorList>
            <consortium name="The Human Body Louse Genome Consortium"/>
            <person name="Kirkness E."/>
            <person name="Walenz B."/>
            <person name="Hass B."/>
            <person name="Bruggner R."/>
            <person name="Strausberg R."/>
        </authorList>
    </citation>
    <scope>NUCLEOTIDE SEQUENCE</scope>
    <source>
        <strain evidence="8">USDA</strain>
    </source>
</reference>
<dbReference type="AlphaFoldDB" id="E0VMM7"/>
<dbReference type="GO" id="GO:0016260">
    <property type="term" value="P:selenocysteine biosynthetic process"/>
    <property type="evidence" value="ECO:0007669"/>
    <property type="project" value="TreeGrafter"/>
</dbReference>
<protein>
    <submittedName>
        <fullName evidence="8 9">Selenide, water dikinase, putative</fullName>
        <ecNumber evidence="8">2.7.9.3</ecNumber>
    </submittedName>
</protein>
<dbReference type="STRING" id="121224.E0VMM7"/>
<dbReference type="RefSeq" id="XP_002427371.1">
    <property type="nucleotide sequence ID" value="XM_002427326.1"/>
</dbReference>
<name>E0VMM7_PEDHC</name>
<dbReference type="EMBL" id="AAZO01003665">
    <property type="status" value="NOT_ANNOTATED_CDS"/>
    <property type="molecule type" value="Genomic_DNA"/>
</dbReference>
<dbReference type="NCBIfam" id="TIGR00476">
    <property type="entry name" value="selD"/>
    <property type="match status" value="1"/>
</dbReference>
<dbReference type="PANTHER" id="PTHR10256">
    <property type="entry name" value="SELENIDE, WATER DIKINASE"/>
    <property type="match status" value="1"/>
</dbReference>
<evidence type="ECO:0000256" key="1">
    <source>
        <dbReference type="ARBA" id="ARBA00022679"/>
    </source>
</evidence>
<evidence type="ECO:0000256" key="5">
    <source>
        <dbReference type="ARBA" id="ARBA00023266"/>
    </source>
</evidence>
<accession>E0VMM7</accession>
<gene>
    <name evidence="9" type="primary">8235930</name>
    <name evidence="8" type="ORF">Phum_PHUM315970</name>
</gene>
<dbReference type="Gene3D" id="3.90.650.10">
    <property type="entry name" value="PurM-like C-terminal domain"/>
    <property type="match status" value="1"/>
</dbReference>
<keyword evidence="4" id="KW-0067">ATP-binding</keyword>
<dbReference type="EnsemblMetazoa" id="PHUM315970-RA">
    <property type="protein sequence ID" value="PHUM315970-PA"/>
    <property type="gene ID" value="PHUM315970"/>
</dbReference>
<dbReference type="GO" id="GO:0005737">
    <property type="term" value="C:cytoplasm"/>
    <property type="evidence" value="ECO:0007669"/>
    <property type="project" value="TreeGrafter"/>
</dbReference>
<dbReference type="GO" id="GO:0004756">
    <property type="term" value="F:selenide, water dikinase activity"/>
    <property type="evidence" value="ECO:0007669"/>
    <property type="project" value="UniProtKB-EC"/>
</dbReference>
<dbReference type="KEGG" id="phu:Phum_PHUM315970"/>
<reference evidence="8" key="1">
    <citation type="submission" date="2007-04" db="EMBL/GenBank/DDBJ databases">
        <title>Annotation of Pediculus humanus corporis strain USDA.</title>
        <authorList>
            <person name="Kirkness E."/>
            <person name="Hannick L."/>
            <person name="Hass B."/>
            <person name="Bruggner R."/>
            <person name="Lawson D."/>
            <person name="Bidwell S."/>
            <person name="Joardar V."/>
            <person name="Caler E."/>
            <person name="Walenz B."/>
            <person name="Inman J."/>
            <person name="Schobel S."/>
            <person name="Galinsky K."/>
            <person name="Amedeo P."/>
            <person name="Strausberg R."/>
        </authorList>
    </citation>
    <scope>NUCLEOTIDE SEQUENCE</scope>
    <source>
        <strain evidence="8">USDA</strain>
    </source>
</reference>
<dbReference type="EC" id="2.7.9.3" evidence="8"/>
<evidence type="ECO:0000256" key="3">
    <source>
        <dbReference type="ARBA" id="ARBA00022777"/>
    </source>
</evidence>
<dbReference type="OMA" id="CKVHIST"/>
<dbReference type="CTD" id="8235930"/>
<evidence type="ECO:0000259" key="7">
    <source>
        <dbReference type="Pfam" id="PF02769"/>
    </source>
</evidence>
<evidence type="ECO:0000313" key="9">
    <source>
        <dbReference type="EnsemblMetazoa" id="PHUM315970-PA"/>
    </source>
</evidence>
<dbReference type="InterPro" id="IPR036676">
    <property type="entry name" value="PurM-like_C_sf"/>
</dbReference>